<dbReference type="Proteomes" id="UP000828390">
    <property type="component" value="Unassembled WGS sequence"/>
</dbReference>
<sequence length="61" mass="7167">MIIDRKATYGDLIATLARPLYVYIASSERLWRPYCDFIASLRRLLRPYYDYGVPTAIPVRL</sequence>
<accession>A0A9D4J476</accession>
<dbReference type="EMBL" id="JAIWYP010000007">
    <property type="protein sequence ID" value="KAH3794767.1"/>
    <property type="molecule type" value="Genomic_DNA"/>
</dbReference>
<organism evidence="1 2">
    <name type="scientific">Dreissena polymorpha</name>
    <name type="common">Zebra mussel</name>
    <name type="synonym">Mytilus polymorpha</name>
    <dbReference type="NCBI Taxonomy" id="45954"/>
    <lineage>
        <taxon>Eukaryota</taxon>
        <taxon>Metazoa</taxon>
        <taxon>Spiralia</taxon>
        <taxon>Lophotrochozoa</taxon>
        <taxon>Mollusca</taxon>
        <taxon>Bivalvia</taxon>
        <taxon>Autobranchia</taxon>
        <taxon>Heteroconchia</taxon>
        <taxon>Euheterodonta</taxon>
        <taxon>Imparidentia</taxon>
        <taxon>Neoheterodontei</taxon>
        <taxon>Myida</taxon>
        <taxon>Dreissenoidea</taxon>
        <taxon>Dreissenidae</taxon>
        <taxon>Dreissena</taxon>
    </lineage>
</organism>
<evidence type="ECO:0000313" key="1">
    <source>
        <dbReference type="EMBL" id="KAH3794767.1"/>
    </source>
</evidence>
<gene>
    <name evidence="1" type="ORF">DPMN_148305</name>
</gene>
<name>A0A9D4J476_DREPO</name>
<proteinExistence type="predicted"/>
<reference evidence="1" key="2">
    <citation type="submission" date="2020-11" db="EMBL/GenBank/DDBJ databases">
        <authorList>
            <person name="McCartney M.A."/>
            <person name="Auch B."/>
            <person name="Kono T."/>
            <person name="Mallez S."/>
            <person name="Becker A."/>
            <person name="Gohl D.M."/>
            <person name="Silverstein K.A.T."/>
            <person name="Koren S."/>
            <person name="Bechman K.B."/>
            <person name="Herman A."/>
            <person name="Abrahante J.E."/>
            <person name="Garbe J."/>
        </authorList>
    </citation>
    <scope>NUCLEOTIDE SEQUENCE</scope>
    <source>
        <strain evidence="1">Duluth1</strain>
        <tissue evidence="1">Whole animal</tissue>
    </source>
</reference>
<comment type="caution">
    <text evidence="1">The sequence shown here is derived from an EMBL/GenBank/DDBJ whole genome shotgun (WGS) entry which is preliminary data.</text>
</comment>
<reference evidence="1" key="1">
    <citation type="journal article" date="2019" name="bioRxiv">
        <title>The Genome of the Zebra Mussel, Dreissena polymorpha: A Resource for Invasive Species Research.</title>
        <authorList>
            <person name="McCartney M.A."/>
            <person name="Auch B."/>
            <person name="Kono T."/>
            <person name="Mallez S."/>
            <person name="Zhang Y."/>
            <person name="Obille A."/>
            <person name="Becker A."/>
            <person name="Abrahante J.E."/>
            <person name="Garbe J."/>
            <person name="Badalamenti J.P."/>
            <person name="Herman A."/>
            <person name="Mangelson H."/>
            <person name="Liachko I."/>
            <person name="Sullivan S."/>
            <person name="Sone E.D."/>
            <person name="Koren S."/>
            <person name="Silverstein K.A.T."/>
            <person name="Beckman K.B."/>
            <person name="Gohl D.M."/>
        </authorList>
    </citation>
    <scope>NUCLEOTIDE SEQUENCE</scope>
    <source>
        <strain evidence="1">Duluth1</strain>
        <tissue evidence="1">Whole animal</tissue>
    </source>
</reference>
<keyword evidence="2" id="KW-1185">Reference proteome</keyword>
<evidence type="ECO:0000313" key="2">
    <source>
        <dbReference type="Proteomes" id="UP000828390"/>
    </source>
</evidence>
<dbReference type="AlphaFoldDB" id="A0A9D4J476"/>
<protein>
    <submittedName>
        <fullName evidence="1">Uncharacterized protein</fullName>
    </submittedName>
</protein>